<reference evidence="6 7" key="1">
    <citation type="submission" date="2016-11" db="EMBL/GenBank/DDBJ databases">
        <authorList>
            <person name="Jaros S."/>
            <person name="Januszkiewicz K."/>
            <person name="Wedrychowicz H."/>
        </authorList>
    </citation>
    <scope>NUCLEOTIDE SEQUENCE [LARGE SCALE GENOMIC DNA]</scope>
    <source>
        <strain evidence="6 7">ATCC 23634</strain>
    </source>
</reference>
<evidence type="ECO:0000256" key="4">
    <source>
        <dbReference type="ARBA" id="ARBA00022807"/>
    </source>
</evidence>
<evidence type="ECO:0000256" key="1">
    <source>
        <dbReference type="ARBA" id="ARBA00007074"/>
    </source>
</evidence>
<organism evidence="6 7">
    <name type="scientific">Devosia enhydra</name>
    <dbReference type="NCBI Taxonomy" id="665118"/>
    <lineage>
        <taxon>Bacteria</taxon>
        <taxon>Pseudomonadati</taxon>
        <taxon>Pseudomonadota</taxon>
        <taxon>Alphaproteobacteria</taxon>
        <taxon>Hyphomicrobiales</taxon>
        <taxon>Devosiaceae</taxon>
        <taxon>Devosia</taxon>
    </lineage>
</organism>
<dbReference type="STRING" id="665118.SAMN02983003_3181"/>
<dbReference type="InterPro" id="IPR038765">
    <property type="entry name" value="Papain-like_cys_pep_sf"/>
</dbReference>
<keyword evidence="2" id="KW-0645">Protease</keyword>
<gene>
    <name evidence="6" type="ORF">SAMN02983003_3181</name>
</gene>
<evidence type="ECO:0000259" key="5">
    <source>
        <dbReference type="PROSITE" id="PS51935"/>
    </source>
</evidence>
<dbReference type="InterPro" id="IPR000064">
    <property type="entry name" value="NLP_P60_dom"/>
</dbReference>
<dbReference type="SUPFAM" id="SSF54001">
    <property type="entry name" value="Cysteine proteinases"/>
    <property type="match status" value="1"/>
</dbReference>
<dbReference type="PROSITE" id="PS51257">
    <property type="entry name" value="PROKAR_LIPOPROTEIN"/>
    <property type="match status" value="1"/>
</dbReference>
<name>A0A1K2I105_9HYPH</name>
<proteinExistence type="inferred from homology"/>
<keyword evidence="3" id="KW-0378">Hydrolase</keyword>
<dbReference type="GO" id="GO:0006508">
    <property type="term" value="P:proteolysis"/>
    <property type="evidence" value="ECO:0007669"/>
    <property type="project" value="UniProtKB-KW"/>
</dbReference>
<feature type="domain" description="NlpC/P60" evidence="5">
    <location>
        <begin position="1"/>
        <end position="145"/>
    </location>
</feature>
<comment type="similarity">
    <text evidence="1">Belongs to the peptidase C40 family.</text>
</comment>
<dbReference type="Proteomes" id="UP000183447">
    <property type="component" value="Unassembled WGS sequence"/>
</dbReference>
<evidence type="ECO:0000313" key="6">
    <source>
        <dbReference type="EMBL" id="SFZ86009.1"/>
    </source>
</evidence>
<dbReference type="Pfam" id="PF00877">
    <property type="entry name" value="NLPC_P60"/>
    <property type="match status" value="1"/>
</dbReference>
<sequence>MAFERVFKHGYAPYLGIPWVANGGSFSGCDCWGLVRLVYERELGILLAHPAEIASAAAAEIARHYAGTRQLVLGDGLFRSVAPWEAEDLDIVEMAMAGSRPDHVGIIAGAMVLHSRIRTGSHRTPLAELRGRIISAWSPVEARNG</sequence>
<protein>
    <submittedName>
        <fullName evidence="6">NlpC/P60 family protein</fullName>
    </submittedName>
</protein>
<dbReference type="AlphaFoldDB" id="A0A1K2I105"/>
<keyword evidence="4" id="KW-0788">Thiol protease</keyword>
<keyword evidence="7" id="KW-1185">Reference proteome</keyword>
<evidence type="ECO:0000256" key="2">
    <source>
        <dbReference type="ARBA" id="ARBA00022670"/>
    </source>
</evidence>
<dbReference type="RefSeq" id="WP_072345274.1">
    <property type="nucleotide sequence ID" value="NZ_FPKU01000003.1"/>
</dbReference>
<accession>A0A1K2I105</accession>
<evidence type="ECO:0000256" key="3">
    <source>
        <dbReference type="ARBA" id="ARBA00022801"/>
    </source>
</evidence>
<dbReference type="GO" id="GO:0008234">
    <property type="term" value="F:cysteine-type peptidase activity"/>
    <property type="evidence" value="ECO:0007669"/>
    <property type="project" value="UniProtKB-KW"/>
</dbReference>
<dbReference type="PROSITE" id="PS51935">
    <property type="entry name" value="NLPC_P60"/>
    <property type="match status" value="1"/>
</dbReference>
<dbReference type="EMBL" id="FPKU01000003">
    <property type="protein sequence ID" value="SFZ86009.1"/>
    <property type="molecule type" value="Genomic_DNA"/>
</dbReference>
<dbReference type="Gene3D" id="3.90.1720.10">
    <property type="entry name" value="endopeptidase domain like (from Nostoc punctiforme)"/>
    <property type="match status" value="1"/>
</dbReference>
<evidence type="ECO:0000313" key="7">
    <source>
        <dbReference type="Proteomes" id="UP000183447"/>
    </source>
</evidence>